<evidence type="ECO:0000313" key="2">
    <source>
        <dbReference type="EMBL" id="KAG5653292.1"/>
    </source>
</evidence>
<feature type="compositionally biased region" description="Low complexity" evidence="1">
    <location>
        <begin position="133"/>
        <end position="142"/>
    </location>
</feature>
<dbReference type="OrthoDB" id="2675777at2759"/>
<proteinExistence type="predicted"/>
<feature type="region of interest" description="Disordered" evidence="1">
    <location>
        <begin position="133"/>
        <end position="159"/>
    </location>
</feature>
<name>A0A9P7GUQ3_9AGAR</name>
<keyword evidence="3" id="KW-1185">Reference proteome</keyword>
<comment type="caution">
    <text evidence="2">The sequence shown here is derived from an EMBL/GenBank/DDBJ whole genome shotgun (WGS) entry which is preliminary data.</text>
</comment>
<sequence length="297" mass="32450">MVQQRTTPFFTLQQETVQTSLPSDDLDPQNQMLADVPLWTLLEDHSLDFDSGWDGRASQLSDMIVTSGEGSKATSPKPELIYSAPATSTTENHLKLPASLVALRSQFLGVIIPTPPSRREHVTLAPVVPLDISSRSRSSSSRLPNQGKQTIPVLQHKPDTREAAFANTGSAPSSYELRRSYARQAKGTGQTPDEPRALLEEELEALLGAAVGRITYDADAAIERDSTDVQRMNGRHLLSTGVEIWERWGKGCEDAGTRVPSYAMPTKSRLDLFADLLDETFGGGSEHRGDGRKPNKA</sequence>
<evidence type="ECO:0000256" key="1">
    <source>
        <dbReference type="SAM" id="MobiDB-lite"/>
    </source>
</evidence>
<gene>
    <name evidence="2" type="ORF">H0H81_001356</name>
</gene>
<dbReference type="EMBL" id="JABCKI010000062">
    <property type="protein sequence ID" value="KAG5653292.1"/>
    <property type="molecule type" value="Genomic_DNA"/>
</dbReference>
<organism evidence="2 3">
    <name type="scientific">Sphagnurus paluster</name>
    <dbReference type="NCBI Taxonomy" id="117069"/>
    <lineage>
        <taxon>Eukaryota</taxon>
        <taxon>Fungi</taxon>
        <taxon>Dikarya</taxon>
        <taxon>Basidiomycota</taxon>
        <taxon>Agaricomycotina</taxon>
        <taxon>Agaricomycetes</taxon>
        <taxon>Agaricomycetidae</taxon>
        <taxon>Agaricales</taxon>
        <taxon>Tricholomatineae</taxon>
        <taxon>Lyophyllaceae</taxon>
        <taxon>Sphagnurus</taxon>
    </lineage>
</organism>
<dbReference type="AlphaFoldDB" id="A0A9P7GUQ3"/>
<reference evidence="2" key="1">
    <citation type="submission" date="2021-02" db="EMBL/GenBank/DDBJ databases">
        <authorList>
            <person name="Nieuwenhuis M."/>
            <person name="Van De Peppel L.J.J."/>
        </authorList>
    </citation>
    <scope>NUCLEOTIDE SEQUENCE</scope>
    <source>
        <strain evidence="2">D49</strain>
    </source>
</reference>
<reference evidence="2" key="2">
    <citation type="submission" date="2021-10" db="EMBL/GenBank/DDBJ databases">
        <title>Phylogenomics reveals ancestral predisposition of the termite-cultivated fungus Termitomyces towards a domesticated lifestyle.</title>
        <authorList>
            <person name="Auxier B."/>
            <person name="Grum-Grzhimaylo A."/>
            <person name="Cardenas M.E."/>
            <person name="Lodge J.D."/>
            <person name="Laessoe T."/>
            <person name="Pedersen O."/>
            <person name="Smith M.E."/>
            <person name="Kuyper T.W."/>
            <person name="Franco-Molano E.A."/>
            <person name="Baroni T.J."/>
            <person name="Aanen D.K."/>
        </authorList>
    </citation>
    <scope>NUCLEOTIDE SEQUENCE</scope>
    <source>
        <strain evidence="2">D49</strain>
    </source>
</reference>
<protein>
    <submittedName>
        <fullName evidence="2">Uncharacterized protein</fullName>
    </submittedName>
</protein>
<evidence type="ECO:0000313" key="3">
    <source>
        <dbReference type="Proteomes" id="UP000717328"/>
    </source>
</evidence>
<accession>A0A9P7GUQ3</accession>
<dbReference type="Proteomes" id="UP000717328">
    <property type="component" value="Unassembled WGS sequence"/>
</dbReference>